<evidence type="ECO:0000256" key="2">
    <source>
        <dbReference type="ARBA" id="ARBA00022777"/>
    </source>
</evidence>
<dbReference type="Pfam" id="PF02685">
    <property type="entry name" value="Glucokinase"/>
    <property type="match status" value="1"/>
</dbReference>
<comment type="caution">
    <text evidence="5">The sequence shown here is derived from an EMBL/GenBank/DDBJ whole genome shotgun (WGS) entry which is preliminary data.</text>
</comment>
<dbReference type="AlphaFoldDB" id="A0A426TW60"/>
<protein>
    <recommendedName>
        <fullName evidence="3">Glucokinase</fullName>
        <ecNumber evidence="3">2.7.1.2</ecNumber>
    </recommendedName>
    <alternativeName>
        <fullName evidence="3">Glucose kinase</fullName>
    </alternativeName>
</protein>
<gene>
    <name evidence="3 5" type="primary">glk</name>
    <name evidence="5" type="ORF">EI684_15040</name>
</gene>
<evidence type="ECO:0000256" key="4">
    <source>
        <dbReference type="RuleBase" id="RU004046"/>
    </source>
</evidence>
<keyword evidence="3" id="KW-0547">Nucleotide-binding</keyword>
<dbReference type="Gene3D" id="3.30.420.40">
    <property type="match status" value="1"/>
</dbReference>
<dbReference type="PANTHER" id="PTHR47363:SF1">
    <property type="entry name" value="GLUCOKINASE"/>
    <property type="match status" value="1"/>
</dbReference>
<feature type="binding site" evidence="3">
    <location>
        <begin position="5"/>
        <end position="10"/>
    </location>
    <ligand>
        <name>ATP</name>
        <dbReference type="ChEBI" id="CHEBI:30616"/>
    </ligand>
</feature>
<reference evidence="5 6" key="1">
    <citation type="submission" date="2018-12" db="EMBL/GenBank/DDBJ databases">
        <title>Genome Sequence of Candidatus Viridilinea halotolerans isolated from saline sulfide-rich spring.</title>
        <authorList>
            <person name="Grouzdev D.S."/>
            <person name="Burganskaya E.I."/>
            <person name="Krutkina M.S."/>
            <person name="Sukhacheva M.V."/>
            <person name="Gorlenko V.M."/>
        </authorList>
    </citation>
    <scope>NUCLEOTIDE SEQUENCE [LARGE SCALE GENOMIC DNA]</scope>
    <source>
        <strain evidence="5">Chok-6</strain>
    </source>
</reference>
<dbReference type="GO" id="GO:0005737">
    <property type="term" value="C:cytoplasm"/>
    <property type="evidence" value="ECO:0007669"/>
    <property type="project" value="UniProtKB-SubCell"/>
</dbReference>
<dbReference type="NCBIfam" id="TIGR00749">
    <property type="entry name" value="glk"/>
    <property type="match status" value="1"/>
</dbReference>
<dbReference type="InterPro" id="IPR043129">
    <property type="entry name" value="ATPase_NBD"/>
</dbReference>
<dbReference type="GO" id="GO:0005524">
    <property type="term" value="F:ATP binding"/>
    <property type="evidence" value="ECO:0007669"/>
    <property type="project" value="UniProtKB-UniRule"/>
</dbReference>
<dbReference type="GO" id="GO:0004340">
    <property type="term" value="F:glucokinase activity"/>
    <property type="evidence" value="ECO:0007669"/>
    <property type="project" value="UniProtKB-UniRule"/>
</dbReference>
<dbReference type="HAMAP" id="MF_00524">
    <property type="entry name" value="Glucokinase"/>
    <property type="match status" value="1"/>
</dbReference>
<dbReference type="PANTHER" id="PTHR47363">
    <property type="entry name" value="GLUCOKINASE"/>
    <property type="match status" value="1"/>
</dbReference>
<organism evidence="5 6">
    <name type="scientific">Candidatus Viridilinea halotolerans</name>
    <dbReference type="NCBI Taxonomy" id="2491704"/>
    <lineage>
        <taxon>Bacteria</taxon>
        <taxon>Bacillati</taxon>
        <taxon>Chloroflexota</taxon>
        <taxon>Chloroflexia</taxon>
        <taxon>Chloroflexales</taxon>
        <taxon>Chloroflexineae</taxon>
        <taxon>Oscillochloridaceae</taxon>
        <taxon>Candidatus Viridilinea</taxon>
    </lineage>
</organism>
<dbReference type="CDD" id="cd24008">
    <property type="entry name" value="ASKHA_NBD_GLK"/>
    <property type="match status" value="1"/>
</dbReference>
<dbReference type="GO" id="GO:0006096">
    <property type="term" value="P:glycolytic process"/>
    <property type="evidence" value="ECO:0007669"/>
    <property type="project" value="UniProtKB-UniRule"/>
</dbReference>
<comment type="catalytic activity">
    <reaction evidence="3">
        <text>D-glucose + ATP = D-glucose 6-phosphate + ADP + H(+)</text>
        <dbReference type="Rhea" id="RHEA:17825"/>
        <dbReference type="ChEBI" id="CHEBI:4167"/>
        <dbReference type="ChEBI" id="CHEBI:15378"/>
        <dbReference type="ChEBI" id="CHEBI:30616"/>
        <dbReference type="ChEBI" id="CHEBI:61548"/>
        <dbReference type="ChEBI" id="CHEBI:456216"/>
        <dbReference type="EC" id="2.7.1.2"/>
    </reaction>
</comment>
<keyword evidence="2 3" id="KW-0418">Kinase</keyword>
<keyword evidence="3" id="KW-0067">ATP-binding</keyword>
<sequence length="328" mass="34903">MILAGDIGGTKTNLALFERTAGPHAPLAEQSFVSAHYAGLEDMVRTFCAQYPYPLEAACFGVAGPVVRGRAAITNLPWVVAADVLCSALGGVPVTLINDLQAIAQAVPFLETADVATLNPGEPLEGGAMAVIAPGTGLGEAFLTWDHGRYRAHPSEGGHSSFAPTTQTEAGLLSYLLEEHHHVSYERVCSGMGIPNIYAYFRNRVFTNETPHIAERIAQVADPTPVIVAGALELAEPCPLCVATLDCFIGILGSEIGNLAMKVMATGGVYVGGGIPPRILPQLRERHLLQAMRNKGRFRDLMERIPLYAILNPKTALYGAAAYGLMEL</sequence>
<dbReference type="EMBL" id="RSAS01000601">
    <property type="protein sequence ID" value="RRR69669.1"/>
    <property type="molecule type" value="Genomic_DNA"/>
</dbReference>
<dbReference type="Gene3D" id="3.40.367.20">
    <property type="match status" value="1"/>
</dbReference>
<accession>A0A426TW60</accession>
<keyword evidence="3" id="KW-0963">Cytoplasm</keyword>
<dbReference type="InterPro" id="IPR003836">
    <property type="entry name" value="Glucokinase"/>
</dbReference>
<evidence type="ECO:0000313" key="6">
    <source>
        <dbReference type="Proteomes" id="UP000280307"/>
    </source>
</evidence>
<evidence type="ECO:0000256" key="1">
    <source>
        <dbReference type="ARBA" id="ARBA00022679"/>
    </source>
</evidence>
<comment type="subcellular location">
    <subcellularLocation>
        <location evidence="3">Cytoplasm</location>
    </subcellularLocation>
</comment>
<keyword evidence="3" id="KW-0324">Glycolysis</keyword>
<keyword evidence="1 3" id="KW-0808">Transferase</keyword>
<name>A0A426TW60_9CHLR</name>
<dbReference type="SUPFAM" id="SSF53067">
    <property type="entry name" value="Actin-like ATPase domain"/>
    <property type="match status" value="1"/>
</dbReference>
<dbReference type="EC" id="2.7.1.2" evidence="3"/>
<proteinExistence type="inferred from homology"/>
<dbReference type="GO" id="GO:0005536">
    <property type="term" value="F:D-glucose binding"/>
    <property type="evidence" value="ECO:0007669"/>
    <property type="project" value="InterPro"/>
</dbReference>
<evidence type="ECO:0000313" key="5">
    <source>
        <dbReference type="EMBL" id="RRR69669.1"/>
    </source>
</evidence>
<comment type="similarity">
    <text evidence="3 4">Belongs to the bacterial glucokinase family.</text>
</comment>
<dbReference type="Proteomes" id="UP000280307">
    <property type="component" value="Unassembled WGS sequence"/>
</dbReference>
<evidence type="ECO:0000256" key="3">
    <source>
        <dbReference type="HAMAP-Rule" id="MF_00524"/>
    </source>
</evidence>